<sequence>MRRNKRKAAVAAVKHITQALNGREASPESADSEHSGGGWRAVSGAGGGLRAAWPGRSVRSRTAVDGARRSQVGRSESPSSSEKSDAVDGESASESFERSSSSSSSVSSSVTENGWSAIGRLGNRRRRRGDGGGRLQRRNHRVHSVSRRPHPVARGDKRARTELPAPPPPDSLAQPDDRDVDILSVRDMWQLPAAWRLLQTFSTRLGIVELTPPELEHALEEPQYHPALAEALASLVGHRSPHLKGSAQRSEWVQRADDLWFPAFAKYLATHADDLIAQGLHPSSVEQVPEAAPEWAMLQTGGWEAFLQLTPRQRLLILYALCEHVLCSFEEHHRYLHELRQLQEDDLRIQPVGVDRYGRWYWYFDDNCRLYREHGVHRPEQVPPGPVAADHNRDGGGYVWEVAAEGVDSLRELIGTLNDHRAQSTERALRRWLERELLPLWEELGRKLERESRRREKLERLLATKRTSSRVMAQEEARRREEEERRRREEEQRYWELQRKREEAERRTEAERIERAARRQQLEMERALRAAERNRELNEAPRDTERRAASSRAAALIAGADAVAPEALPSGAVPERHVPPELNFAAGAAENDVEELSDEAVLPYRLLTSFRVIDGSSGADVPLDALDDMVEASAASTLCAQGMVVAAADAARHRPLLVRTGPIQEWCIDYGEVCIWIRTACAWYRLVAPHAAYAKTFSSTRRKFELAVRVSILCSTLPSPECTFRNMSALLAMRYGSMRRYSKEEVIQEARFLVEQAELLGRPEMLDNAFMRRLRREIAAADARVRMECSKAPPTETEAALVVRLRLPSTETSRAWSVAASRGPGLWTSDCVMSVPRPAAAAATVAGAQQVLHAAAETLRETPARTTPKWSVAAGSGPGLWASHTPALSIHRSTSKRASDRRRDASIWSVAASRGPGLWHTDIERYSAREGAVAQRSASIPTATNKTSPLPIASPTPDASPLWPNGSVGSIVLPAQRTAPEAPSTPQAPR</sequence>
<keyword evidence="2" id="KW-0539">Nucleus</keyword>
<evidence type="ECO:0000313" key="5">
    <source>
        <dbReference type="EMBL" id="KAK4535849.1"/>
    </source>
</evidence>
<feature type="region of interest" description="Disordered" evidence="3">
    <location>
        <begin position="532"/>
        <end position="552"/>
    </location>
</feature>
<accession>A0AAV9IUN6</accession>
<dbReference type="PANTHER" id="PTHR14296:SF3">
    <property type="entry name" value="DIKAR, ISOFORM F"/>
    <property type="match status" value="1"/>
</dbReference>
<evidence type="ECO:0000256" key="2">
    <source>
        <dbReference type="ARBA" id="ARBA00023242"/>
    </source>
</evidence>
<feature type="compositionally biased region" description="Low complexity" evidence="3">
    <location>
        <begin position="90"/>
        <end position="109"/>
    </location>
</feature>
<feature type="domain" description="RFTS" evidence="4">
    <location>
        <begin position="603"/>
        <end position="710"/>
    </location>
</feature>
<comment type="caution">
    <text evidence="5">The sequence shown here is derived from an EMBL/GenBank/DDBJ whole genome shotgun (WGS) entry which is preliminary data.</text>
</comment>
<feature type="compositionally biased region" description="Basic residues" evidence="3">
    <location>
        <begin position="135"/>
        <end position="151"/>
    </location>
</feature>
<protein>
    <recommendedName>
        <fullName evidence="4">RFTS domain-containing protein</fullName>
    </recommendedName>
</protein>
<feature type="compositionally biased region" description="Gly residues" evidence="3">
    <location>
        <begin position="35"/>
        <end position="49"/>
    </location>
</feature>
<name>A0AAV9IUN6_CYACA</name>
<keyword evidence="6" id="KW-1185">Reference proteome</keyword>
<dbReference type="PANTHER" id="PTHR14296">
    <property type="entry name" value="REMODELING AND SPACING FACTOR 1"/>
    <property type="match status" value="1"/>
</dbReference>
<dbReference type="GO" id="GO:0006355">
    <property type="term" value="P:regulation of DNA-templated transcription"/>
    <property type="evidence" value="ECO:0007669"/>
    <property type="project" value="InterPro"/>
</dbReference>
<evidence type="ECO:0000256" key="1">
    <source>
        <dbReference type="ARBA" id="ARBA00004123"/>
    </source>
</evidence>
<feature type="compositionally biased region" description="Basic and acidic residues" evidence="3">
    <location>
        <begin position="473"/>
        <end position="485"/>
    </location>
</feature>
<reference evidence="5 6" key="1">
    <citation type="submission" date="2022-07" db="EMBL/GenBank/DDBJ databases">
        <title>Genome-wide signatures of adaptation to extreme environments.</title>
        <authorList>
            <person name="Cho C.H."/>
            <person name="Yoon H.S."/>
        </authorList>
    </citation>
    <scope>NUCLEOTIDE SEQUENCE [LARGE SCALE GENOMIC DNA]</scope>
    <source>
        <strain evidence="5 6">DBV 063 E5</strain>
    </source>
</reference>
<dbReference type="AlphaFoldDB" id="A0AAV9IUN6"/>
<comment type="subcellular location">
    <subcellularLocation>
        <location evidence="1">Nucleus</location>
    </subcellularLocation>
</comment>
<evidence type="ECO:0000259" key="4">
    <source>
        <dbReference type="Pfam" id="PF12047"/>
    </source>
</evidence>
<dbReference type="InterPro" id="IPR022702">
    <property type="entry name" value="Cytosine_MeTrfase1_RFD"/>
</dbReference>
<evidence type="ECO:0000313" key="6">
    <source>
        <dbReference type="Proteomes" id="UP001301350"/>
    </source>
</evidence>
<dbReference type="EMBL" id="JANCYW010000006">
    <property type="protein sequence ID" value="KAK4535849.1"/>
    <property type="molecule type" value="Genomic_DNA"/>
</dbReference>
<proteinExistence type="predicted"/>
<feature type="region of interest" description="Disordered" evidence="3">
    <location>
        <begin position="883"/>
        <end position="904"/>
    </location>
</feature>
<organism evidence="5 6">
    <name type="scientific">Cyanidium caldarium</name>
    <name type="common">Red alga</name>
    <dbReference type="NCBI Taxonomy" id="2771"/>
    <lineage>
        <taxon>Eukaryota</taxon>
        <taxon>Rhodophyta</taxon>
        <taxon>Bangiophyceae</taxon>
        <taxon>Cyanidiales</taxon>
        <taxon>Cyanidiaceae</taxon>
        <taxon>Cyanidium</taxon>
    </lineage>
</organism>
<dbReference type="Proteomes" id="UP001301350">
    <property type="component" value="Unassembled WGS sequence"/>
</dbReference>
<gene>
    <name evidence="5" type="ORF">CDCA_CDCA06G1874</name>
</gene>
<feature type="region of interest" description="Disordered" evidence="3">
    <location>
        <begin position="1"/>
        <end position="177"/>
    </location>
</feature>
<dbReference type="InterPro" id="IPR028938">
    <property type="entry name" value="Rsf1-like"/>
</dbReference>
<dbReference type="Pfam" id="PF12047">
    <property type="entry name" value="DNMT1-RFD"/>
    <property type="match status" value="1"/>
</dbReference>
<feature type="compositionally biased region" description="Polar residues" evidence="3">
    <location>
        <begin position="936"/>
        <end position="948"/>
    </location>
</feature>
<feature type="region of interest" description="Disordered" evidence="3">
    <location>
        <begin position="935"/>
        <end position="990"/>
    </location>
</feature>
<feature type="region of interest" description="Disordered" evidence="3">
    <location>
        <begin position="465"/>
        <end position="485"/>
    </location>
</feature>
<feature type="compositionally biased region" description="Basic and acidic residues" evidence="3">
    <location>
        <begin position="532"/>
        <end position="548"/>
    </location>
</feature>
<dbReference type="GO" id="GO:0031213">
    <property type="term" value="C:RSF complex"/>
    <property type="evidence" value="ECO:0007669"/>
    <property type="project" value="InterPro"/>
</dbReference>
<evidence type="ECO:0000256" key="3">
    <source>
        <dbReference type="SAM" id="MobiDB-lite"/>
    </source>
</evidence>